<evidence type="ECO:0000313" key="3">
    <source>
        <dbReference type="EMBL" id="NNA97960.1"/>
    </source>
</evidence>
<evidence type="ECO:0000313" key="4">
    <source>
        <dbReference type="Proteomes" id="UP000542111"/>
    </source>
</evidence>
<comment type="caution">
    <text evidence="3">The sequence shown here is derived from an EMBL/GenBank/DDBJ whole genome shotgun (WGS) entry which is preliminary data.</text>
</comment>
<dbReference type="InterPro" id="IPR029044">
    <property type="entry name" value="Nucleotide-diphossugar_trans"/>
</dbReference>
<dbReference type="EMBL" id="JAAQYP010000045">
    <property type="protein sequence ID" value="NNA97960.1"/>
    <property type="molecule type" value="Genomic_DNA"/>
</dbReference>
<protein>
    <submittedName>
        <fullName evidence="3">Glycosyltransferase</fullName>
    </submittedName>
</protein>
<dbReference type="InterPro" id="IPR001173">
    <property type="entry name" value="Glyco_trans_2-like"/>
</dbReference>
<name>A0A7Y1MTG4_9PSED</name>
<feature type="domain" description="Glycosyltransferase 2-like" evidence="2">
    <location>
        <begin position="9"/>
        <end position="140"/>
    </location>
</feature>
<keyword evidence="1" id="KW-0997">Cell inner membrane</keyword>
<dbReference type="RefSeq" id="WP_169898663.1">
    <property type="nucleotide sequence ID" value="NZ_JAAQYP010000045.1"/>
</dbReference>
<dbReference type="PANTHER" id="PTHR43685:SF11">
    <property type="entry name" value="GLYCOSYLTRANSFERASE TAGX-RELATED"/>
    <property type="match status" value="1"/>
</dbReference>
<gene>
    <name evidence="3" type="ORF">HBO33_22600</name>
</gene>
<reference evidence="3 4" key="1">
    <citation type="journal article" date="2020" name="Front. Microbiol.">
        <title>Genetic Organization of the aprX-lipA2 Operon Affects the Proteolytic Potential of Pseudomonas Species in Milk.</title>
        <authorList>
            <person name="Maier C."/>
            <person name="Huptas C."/>
            <person name="von Neubeck M."/>
            <person name="Scherer S."/>
            <person name="Wenning M."/>
            <person name="Lucking G."/>
        </authorList>
    </citation>
    <scope>NUCLEOTIDE SEQUENCE [LARGE SCALE GENOMIC DNA]</scope>
    <source>
        <strain evidence="3 4">G4779</strain>
    </source>
</reference>
<dbReference type="InterPro" id="IPR050834">
    <property type="entry name" value="Glycosyltransf_2"/>
</dbReference>
<keyword evidence="1" id="KW-0472">Membrane</keyword>
<dbReference type="Gene3D" id="3.90.550.10">
    <property type="entry name" value="Spore Coat Polysaccharide Biosynthesis Protein SpsA, Chain A"/>
    <property type="match status" value="1"/>
</dbReference>
<dbReference type="Proteomes" id="UP000542111">
    <property type="component" value="Unassembled WGS sequence"/>
</dbReference>
<dbReference type="PANTHER" id="PTHR43685">
    <property type="entry name" value="GLYCOSYLTRANSFERASE"/>
    <property type="match status" value="1"/>
</dbReference>
<dbReference type="AlphaFoldDB" id="A0A7Y1MTG4"/>
<dbReference type="SUPFAM" id="SSF53448">
    <property type="entry name" value="Nucleotide-diphospho-sugar transferases"/>
    <property type="match status" value="1"/>
</dbReference>
<proteinExistence type="predicted"/>
<evidence type="ECO:0000256" key="1">
    <source>
        <dbReference type="ARBA" id="ARBA00022519"/>
    </source>
</evidence>
<dbReference type="GO" id="GO:0016740">
    <property type="term" value="F:transferase activity"/>
    <property type="evidence" value="ECO:0007669"/>
    <property type="project" value="UniProtKB-KW"/>
</dbReference>
<keyword evidence="1" id="KW-1003">Cell membrane</keyword>
<keyword evidence="3" id="KW-0808">Transferase</keyword>
<organism evidence="3 4">
    <name type="scientific">Pseudomonas gessardii</name>
    <dbReference type="NCBI Taxonomy" id="78544"/>
    <lineage>
        <taxon>Bacteria</taxon>
        <taxon>Pseudomonadati</taxon>
        <taxon>Pseudomonadota</taxon>
        <taxon>Gammaproteobacteria</taxon>
        <taxon>Pseudomonadales</taxon>
        <taxon>Pseudomonadaceae</taxon>
        <taxon>Pseudomonas</taxon>
    </lineage>
</organism>
<dbReference type="Pfam" id="PF00535">
    <property type="entry name" value="Glycos_transf_2"/>
    <property type="match status" value="1"/>
</dbReference>
<sequence>MIKRFPKVSVMIVTYNQEDLISDTIESVLAQDYNNFEIVVSDDASTDGTANIIRDYEARFPSVVRGVYNEKNLGITGNSNAAFFACEGELIALLGGDDLFLPGKISAQAALFEDPDVTVSYHGVDVFIHQTGEILFTTNTTEKEEIRSVYDLIVKGGIPGASSIMVRRSACPTHGFHPDFPVVTDWIFSIEVALKGKVQELHGVYGKYRKHGSGASERTFELLDESLKTLSVVSAAHPYNKELQEACMKGGYRYLLGELYRQVVKGNTEKVVALKKYFKEYSSGVKWLLTVAVLSLLSQKWVLFLVSRSLPKIKNLLKRNI</sequence>
<accession>A0A7Y1MTG4</accession>
<evidence type="ECO:0000259" key="2">
    <source>
        <dbReference type="Pfam" id="PF00535"/>
    </source>
</evidence>